<dbReference type="VEuPathDB" id="FungiDB:BO71DRAFT_371137"/>
<sequence length="326" mass="35305">MTSQLHFLYNQLLITPRIPANTTFTNQTLIVTGSNTGLGLRAAEYIVSLGASKVILAVRSPSAGETAKQQIEAATQRTGVVEVWPLDLNSYASVLSFADRVNKDLPRLDAVIENAGIASEVYRESEGHERSVTVNVISTFLLAVLLVPKLRETGKKYPSGPAPRLCILASEVHAWTKFPERKADDIFAALDEGNNMAERYPTTKLLDVLLARELAGRVEGKGVVVNIVNPGFCKTKLGREFQTWGFWALQTALGRTAEVGSRTLVCAAAAGWESHGEFMSDGVVSRKAVSAFVKSEEGGEVQRRLWGELEGILEGIRPGVLAGLRG</sequence>
<dbReference type="STRING" id="1448320.A0A319DLQ0"/>
<keyword evidence="2" id="KW-0560">Oxidoreductase</keyword>
<dbReference type="SUPFAM" id="SSF51735">
    <property type="entry name" value="NAD(P)-binding Rossmann-fold domains"/>
    <property type="match status" value="1"/>
</dbReference>
<dbReference type="InterPro" id="IPR036291">
    <property type="entry name" value="NAD(P)-bd_dom_sf"/>
</dbReference>
<dbReference type="OrthoDB" id="542013at2759"/>
<protein>
    <submittedName>
        <fullName evidence="3">Putative short-chain dehydrogenase/reductase family protein</fullName>
    </submittedName>
</protein>
<keyword evidence="4" id="KW-1185">Reference proteome</keyword>
<proteinExistence type="inferred from homology"/>
<comment type="similarity">
    <text evidence="1">Belongs to the short-chain dehydrogenases/reductases (SDR) family.</text>
</comment>
<dbReference type="PANTHER" id="PTHR43157">
    <property type="entry name" value="PHOSPHATIDYLINOSITOL-GLYCAN BIOSYNTHESIS CLASS F PROTEIN-RELATED"/>
    <property type="match status" value="1"/>
</dbReference>
<organism evidence="3 4">
    <name type="scientific">Aspergillus ellipticus CBS 707.79</name>
    <dbReference type="NCBI Taxonomy" id="1448320"/>
    <lineage>
        <taxon>Eukaryota</taxon>
        <taxon>Fungi</taxon>
        <taxon>Dikarya</taxon>
        <taxon>Ascomycota</taxon>
        <taxon>Pezizomycotina</taxon>
        <taxon>Eurotiomycetes</taxon>
        <taxon>Eurotiomycetidae</taxon>
        <taxon>Eurotiales</taxon>
        <taxon>Aspergillaceae</taxon>
        <taxon>Aspergillus</taxon>
        <taxon>Aspergillus subgen. Circumdati</taxon>
    </lineage>
</organism>
<evidence type="ECO:0000313" key="3">
    <source>
        <dbReference type="EMBL" id="PYH98451.1"/>
    </source>
</evidence>
<dbReference type="Proteomes" id="UP000247810">
    <property type="component" value="Unassembled WGS sequence"/>
</dbReference>
<dbReference type="Pfam" id="PF00106">
    <property type="entry name" value="adh_short"/>
    <property type="match status" value="1"/>
</dbReference>
<accession>A0A319DLQ0</accession>
<dbReference type="InterPro" id="IPR002347">
    <property type="entry name" value="SDR_fam"/>
</dbReference>
<dbReference type="AlphaFoldDB" id="A0A319DLQ0"/>
<evidence type="ECO:0000256" key="1">
    <source>
        <dbReference type="ARBA" id="ARBA00006484"/>
    </source>
</evidence>
<dbReference type="Gene3D" id="3.40.50.720">
    <property type="entry name" value="NAD(P)-binding Rossmann-like Domain"/>
    <property type="match status" value="1"/>
</dbReference>
<dbReference type="PANTHER" id="PTHR43157:SF31">
    <property type="entry name" value="PHOSPHATIDYLINOSITOL-GLYCAN BIOSYNTHESIS CLASS F PROTEIN"/>
    <property type="match status" value="1"/>
</dbReference>
<evidence type="ECO:0000313" key="4">
    <source>
        <dbReference type="Proteomes" id="UP000247810"/>
    </source>
</evidence>
<dbReference type="EMBL" id="KZ825811">
    <property type="protein sequence ID" value="PYH98451.1"/>
    <property type="molecule type" value="Genomic_DNA"/>
</dbReference>
<evidence type="ECO:0000256" key="2">
    <source>
        <dbReference type="ARBA" id="ARBA00023002"/>
    </source>
</evidence>
<reference evidence="3 4" key="1">
    <citation type="submission" date="2018-02" db="EMBL/GenBank/DDBJ databases">
        <title>The genomes of Aspergillus section Nigri reveals drivers in fungal speciation.</title>
        <authorList>
            <consortium name="DOE Joint Genome Institute"/>
            <person name="Vesth T.C."/>
            <person name="Nybo J."/>
            <person name="Theobald S."/>
            <person name="Brandl J."/>
            <person name="Frisvad J.C."/>
            <person name="Nielsen K.F."/>
            <person name="Lyhne E.K."/>
            <person name="Kogle M.E."/>
            <person name="Kuo A."/>
            <person name="Riley R."/>
            <person name="Clum A."/>
            <person name="Nolan M."/>
            <person name="Lipzen A."/>
            <person name="Salamov A."/>
            <person name="Henrissat B."/>
            <person name="Wiebenga A."/>
            <person name="De vries R.P."/>
            <person name="Grigoriev I.V."/>
            <person name="Mortensen U.H."/>
            <person name="Andersen M.R."/>
            <person name="Baker S.E."/>
        </authorList>
    </citation>
    <scope>NUCLEOTIDE SEQUENCE [LARGE SCALE GENOMIC DNA]</scope>
    <source>
        <strain evidence="3 4">CBS 707.79</strain>
    </source>
</reference>
<gene>
    <name evidence="3" type="ORF">BO71DRAFT_371137</name>
</gene>
<name>A0A319DLQ0_9EURO</name>
<dbReference type="PRINTS" id="PR00081">
    <property type="entry name" value="GDHRDH"/>
</dbReference>
<dbReference type="GO" id="GO:0016491">
    <property type="term" value="F:oxidoreductase activity"/>
    <property type="evidence" value="ECO:0007669"/>
    <property type="project" value="UniProtKB-KW"/>
</dbReference>